<comment type="caution">
    <text evidence="1">The sequence shown here is derived from an EMBL/GenBank/DDBJ whole genome shotgun (WGS) entry which is preliminary data.</text>
</comment>
<sequence>MSSSVFVIGASGYIGLGVAQAFRRAGYRVYGLIRNEKYSNILLQNEIEPIVAQTFDDLQSFADTLALCSIIVDTVGYNGKLSSSLLEVAIQTGKTRTEDGKLSHYAPLYIFTSGIMTYGDTSSTGRRPVDEMVKPRAANQGANNSSSANVSAMKDREDFENHILAVSSASLKTTVVRPGFVYGGQGGFVANLFYSEPLVIQGRRDMRWSWVHVDDLGEGYVAIARAPRVVVDKQLYNLAAPNDNPTYEELRTAMAKAQGRKEAIEYKEAEKDVPTRWNTDSIINPAKAINELGWNPRHVGFVEEIGIYYKAWAAHQSTQETKSSEHA</sequence>
<dbReference type="PANTHER" id="PTHR48079">
    <property type="entry name" value="PROTEIN YEEZ"/>
    <property type="match status" value="1"/>
</dbReference>
<gene>
    <name evidence="2" type="ORF">OKA104_LOCUS26977</name>
    <name evidence="1" type="ORF">VCS650_LOCUS5496</name>
</gene>
<evidence type="ECO:0000313" key="1">
    <source>
        <dbReference type="EMBL" id="CAF0828990.1"/>
    </source>
</evidence>
<dbReference type="InterPro" id="IPR051783">
    <property type="entry name" value="NAD(P)-dependent_oxidoreduct"/>
</dbReference>
<evidence type="ECO:0000313" key="2">
    <source>
        <dbReference type="EMBL" id="CAF3951375.1"/>
    </source>
</evidence>
<dbReference type="Proteomes" id="UP000663891">
    <property type="component" value="Unassembled WGS sequence"/>
</dbReference>
<evidence type="ECO:0008006" key="4">
    <source>
        <dbReference type="Google" id="ProtNLM"/>
    </source>
</evidence>
<dbReference type="GO" id="GO:0004029">
    <property type="term" value="F:aldehyde dehydrogenase (NAD+) activity"/>
    <property type="evidence" value="ECO:0007669"/>
    <property type="project" value="TreeGrafter"/>
</dbReference>
<dbReference type="GO" id="GO:0005737">
    <property type="term" value="C:cytoplasm"/>
    <property type="evidence" value="ECO:0007669"/>
    <property type="project" value="TreeGrafter"/>
</dbReference>
<dbReference type="SUPFAM" id="SSF51735">
    <property type="entry name" value="NAD(P)-binding Rossmann-fold domains"/>
    <property type="match status" value="1"/>
</dbReference>
<organism evidence="1 3">
    <name type="scientific">Adineta steineri</name>
    <dbReference type="NCBI Taxonomy" id="433720"/>
    <lineage>
        <taxon>Eukaryota</taxon>
        <taxon>Metazoa</taxon>
        <taxon>Spiralia</taxon>
        <taxon>Gnathifera</taxon>
        <taxon>Rotifera</taxon>
        <taxon>Eurotatoria</taxon>
        <taxon>Bdelloidea</taxon>
        <taxon>Adinetida</taxon>
        <taxon>Adinetidae</taxon>
        <taxon>Adineta</taxon>
    </lineage>
</organism>
<dbReference type="Gene3D" id="3.40.50.720">
    <property type="entry name" value="NAD(P)-binding Rossmann-like Domain"/>
    <property type="match status" value="1"/>
</dbReference>
<name>A0A813UWE4_9BILA</name>
<dbReference type="Proteomes" id="UP000663881">
    <property type="component" value="Unassembled WGS sequence"/>
</dbReference>
<reference evidence="1" key="1">
    <citation type="submission" date="2021-02" db="EMBL/GenBank/DDBJ databases">
        <authorList>
            <person name="Nowell W R."/>
        </authorList>
    </citation>
    <scope>NUCLEOTIDE SEQUENCE</scope>
</reference>
<dbReference type="OrthoDB" id="9992820at2759"/>
<dbReference type="EMBL" id="CAJNON010000032">
    <property type="protein sequence ID" value="CAF0828990.1"/>
    <property type="molecule type" value="Genomic_DNA"/>
</dbReference>
<protein>
    <recommendedName>
        <fullName evidence="4">NAD-dependent epimerase/dehydratase domain-containing protein</fullName>
    </recommendedName>
</protein>
<dbReference type="PANTHER" id="PTHR48079:SF3">
    <property type="entry name" value="NAD-DEPENDENT EPIMERASE_DEHYDRATASE DOMAIN-CONTAINING PROTEIN"/>
    <property type="match status" value="1"/>
</dbReference>
<accession>A0A813UWE4</accession>
<dbReference type="InterPro" id="IPR036291">
    <property type="entry name" value="NAD(P)-bd_dom_sf"/>
</dbReference>
<evidence type="ECO:0000313" key="3">
    <source>
        <dbReference type="Proteomes" id="UP000663891"/>
    </source>
</evidence>
<dbReference type="EMBL" id="CAJOAY010002425">
    <property type="protein sequence ID" value="CAF3951375.1"/>
    <property type="molecule type" value="Genomic_DNA"/>
</dbReference>
<dbReference type="AlphaFoldDB" id="A0A813UWE4"/>
<proteinExistence type="predicted"/>